<proteinExistence type="predicted"/>
<dbReference type="Proteomes" id="UP000533533">
    <property type="component" value="Unassembled WGS sequence"/>
</dbReference>
<dbReference type="Pfam" id="PF13340">
    <property type="entry name" value="DUF4096"/>
    <property type="match status" value="1"/>
</dbReference>
<dbReference type="InterPro" id="IPR052909">
    <property type="entry name" value="Transposase_6_like"/>
</dbReference>
<sequence>MLQCPITDEQWLLVGHLIQPQGRLFWGRPARDPRTILDAILWVVVNDERWHRLPCSFGPPQTAYMKWLQWRRSGVMDKILALLSDDEDSLGRRSTN</sequence>
<dbReference type="InterPro" id="IPR025161">
    <property type="entry name" value="IS402-like_dom"/>
</dbReference>
<feature type="domain" description="Insertion element IS402-like" evidence="1">
    <location>
        <begin position="6"/>
        <end position="79"/>
    </location>
</feature>
<dbReference type="PANTHER" id="PTHR46637">
    <property type="entry name" value="TIS1421-TRANSPOSASE PROTEIN A"/>
    <property type="match status" value="1"/>
</dbReference>
<dbReference type="EMBL" id="JACHVZ010000018">
    <property type="protein sequence ID" value="MBB2931223.1"/>
    <property type="molecule type" value="Genomic_DNA"/>
</dbReference>
<evidence type="ECO:0000259" key="1">
    <source>
        <dbReference type="Pfam" id="PF13340"/>
    </source>
</evidence>
<reference evidence="2 3" key="1">
    <citation type="submission" date="2020-08" db="EMBL/GenBank/DDBJ databases">
        <title>Genomic Encyclopedia of Type Strains, Phase IV (KMG-V): Genome sequencing to study the core and pangenomes of soil and plant-associated prokaryotes.</title>
        <authorList>
            <person name="Whitman W."/>
        </authorList>
    </citation>
    <scope>NUCLEOTIDE SEQUENCE [LARGE SCALE GENOMIC DNA]</scope>
    <source>
        <strain evidence="2 3">SRMrh-85</strain>
    </source>
</reference>
<dbReference type="PANTHER" id="PTHR46637:SF1">
    <property type="entry name" value="BLL5188 PROTEIN"/>
    <property type="match status" value="1"/>
</dbReference>
<keyword evidence="3" id="KW-1185">Reference proteome</keyword>
<evidence type="ECO:0000313" key="2">
    <source>
        <dbReference type="EMBL" id="MBB2931223.1"/>
    </source>
</evidence>
<gene>
    <name evidence="2" type="ORF">FHX59_005693</name>
</gene>
<accession>A0ABR6FV12</accession>
<name>A0ABR6FV12_9BURK</name>
<organism evidence="2 3">
    <name type="scientific">Paraburkholderia silvatlantica</name>
    <dbReference type="NCBI Taxonomy" id="321895"/>
    <lineage>
        <taxon>Bacteria</taxon>
        <taxon>Pseudomonadati</taxon>
        <taxon>Pseudomonadota</taxon>
        <taxon>Betaproteobacteria</taxon>
        <taxon>Burkholderiales</taxon>
        <taxon>Burkholderiaceae</taxon>
        <taxon>Paraburkholderia</taxon>
    </lineage>
</organism>
<protein>
    <submittedName>
        <fullName evidence="2">Transposase</fullName>
    </submittedName>
</protein>
<evidence type="ECO:0000313" key="3">
    <source>
        <dbReference type="Proteomes" id="UP000533533"/>
    </source>
</evidence>
<comment type="caution">
    <text evidence="2">The sequence shown here is derived from an EMBL/GenBank/DDBJ whole genome shotgun (WGS) entry which is preliminary data.</text>
</comment>